<reference evidence="7 8" key="1">
    <citation type="submission" date="2016-02" db="EMBL/GenBank/DDBJ databases">
        <title>Genome analysis of coral dinoflagellate symbionts highlights evolutionary adaptations to a symbiotic lifestyle.</title>
        <authorList>
            <person name="Aranda M."/>
            <person name="Li Y."/>
            <person name="Liew Y.J."/>
            <person name="Baumgarten S."/>
            <person name="Simakov O."/>
            <person name="Wilson M."/>
            <person name="Piel J."/>
            <person name="Ashoor H."/>
            <person name="Bougouffa S."/>
            <person name="Bajic V.B."/>
            <person name="Ryu T."/>
            <person name="Ravasi T."/>
            <person name="Bayer T."/>
            <person name="Micklem G."/>
            <person name="Kim H."/>
            <person name="Bhak J."/>
            <person name="Lajeunesse T.C."/>
            <person name="Voolstra C.R."/>
        </authorList>
    </citation>
    <scope>NUCLEOTIDE SEQUENCE [LARGE SCALE GENOMIC DNA]</scope>
    <source>
        <strain evidence="7 8">CCMP2467</strain>
    </source>
</reference>
<gene>
    <name evidence="7" type="primary">Rpf2</name>
    <name evidence="7" type="ORF">AK812_SmicGene38662</name>
</gene>
<dbReference type="GO" id="GO:0000463">
    <property type="term" value="P:maturation of LSU-rRNA from tricistronic rRNA transcript (SSU-rRNA, 5.8S rRNA, LSU-rRNA)"/>
    <property type="evidence" value="ECO:0007669"/>
    <property type="project" value="TreeGrafter"/>
</dbReference>
<keyword evidence="8" id="KW-1185">Reference proteome</keyword>
<dbReference type="InterPro" id="IPR039770">
    <property type="entry name" value="Rpf2"/>
</dbReference>
<comment type="subcellular location">
    <subcellularLocation>
        <location evidence="1 4">Nucleus</location>
        <location evidence="1 4">Nucleolus</location>
    </subcellularLocation>
</comment>
<dbReference type="GO" id="GO:0019843">
    <property type="term" value="F:rRNA binding"/>
    <property type="evidence" value="ECO:0007669"/>
    <property type="project" value="UniProtKB-UniRule"/>
</dbReference>
<comment type="similarity">
    <text evidence="2 4">Belongs to the RPF2 family.</text>
</comment>
<name>A0A1Q9CDE9_SYMMI</name>
<dbReference type="AlphaFoldDB" id="A0A1Q9CDE9"/>
<evidence type="ECO:0000256" key="1">
    <source>
        <dbReference type="ARBA" id="ARBA00004604"/>
    </source>
</evidence>
<sequence length="748" mass="85067">MRRGAAGRSWYELTQVLSKRKAKTHRGKKILREREPKVLEDAKTALVIRGTKTSNDMTNFLRELYLLRSPLSMLYMRKHEEHPFEDSHKLEQLCKKFDHSLFAFGSSSKKRPARLILGRLFDGHLLDMQEFGVEDYKSMSTFRGSGATDAMTGVKPLVVFQGAGFENDEHLKRAKSLLLDYFGGGRPDKVLLPGLESAIVFTVLDPPAGGRGKVFLPCRLDEAYDYEYVKGIGGIMLLMMFRHSAVALAYYDEDGDRLQRRKERYLDEMTKQVGDVLSRATNQAQKLCGMVSAQLDEKATLVGEHVRRMQRILAQCEKSSSPEAQAVYSKLVELMALFLEETLRQQKHTSMVQLLTVHSRRGGRMDLPRTETAHDHDDPEMALLLSGVQLVQVRCLDRNFSVPSYDDLVTELREPTMDEYKNNPEAKKGKPSKNVPKQVTGHRTAVYVHLLPAGNVGRDSPLYRSLLVGIFFSVLLFIFHFHLAGEELHELSDFKHQIDTLNANDLADEDSDISMLQVVERSLSTQKRIVAEFYNNAWGDHLDDITMFKNLIRELQDALDNEQPRKAPRFKPSSLPVLQFLWQYLRNSSASTSPEQKHCDEPHAEVYSISFENCGLMKYACQPSNKAKVLFRRYRLLMQKSGGRLPRIEMKELGPSFQLTLDRTREPDKDRWKQAIKVPKAAKPKKVKNVKTTEMGKRIGKFHLGKQDFNQIHTIHHGASKKRKLTQALKQGAANAPKGDTPADAKAA</sequence>
<dbReference type="EMBL" id="LSRX01001337">
    <property type="protein sequence ID" value="OLP80867.1"/>
    <property type="molecule type" value="Genomic_DNA"/>
</dbReference>
<evidence type="ECO:0000313" key="7">
    <source>
        <dbReference type="EMBL" id="OLP80867.1"/>
    </source>
</evidence>
<dbReference type="Proteomes" id="UP000186817">
    <property type="component" value="Unassembled WGS sequence"/>
</dbReference>
<feature type="domain" description="Brix" evidence="6">
    <location>
        <begin position="43"/>
        <end position="271"/>
    </location>
</feature>
<evidence type="ECO:0000256" key="3">
    <source>
        <dbReference type="ARBA" id="ARBA00023242"/>
    </source>
</evidence>
<dbReference type="PANTHER" id="PTHR12728">
    <property type="entry name" value="BRIX DOMAIN CONTAINING PROTEIN"/>
    <property type="match status" value="1"/>
</dbReference>
<organism evidence="7 8">
    <name type="scientific">Symbiodinium microadriaticum</name>
    <name type="common">Dinoflagellate</name>
    <name type="synonym">Zooxanthella microadriatica</name>
    <dbReference type="NCBI Taxonomy" id="2951"/>
    <lineage>
        <taxon>Eukaryota</taxon>
        <taxon>Sar</taxon>
        <taxon>Alveolata</taxon>
        <taxon>Dinophyceae</taxon>
        <taxon>Suessiales</taxon>
        <taxon>Symbiodiniaceae</taxon>
        <taxon>Symbiodinium</taxon>
    </lineage>
</organism>
<evidence type="ECO:0000256" key="2">
    <source>
        <dbReference type="ARBA" id="ARBA00010782"/>
    </source>
</evidence>
<evidence type="ECO:0000256" key="4">
    <source>
        <dbReference type="RuleBase" id="RU367086"/>
    </source>
</evidence>
<protein>
    <recommendedName>
        <fullName evidence="4">Ribosome production factor 2 homolog</fullName>
    </recommendedName>
    <alternativeName>
        <fullName evidence="4">Ribosome biogenesis protein RPF2 homolog</fullName>
    </alternativeName>
</protein>
<dbReference type="InterPro" id="IPR007109">
    <property type="entry name" value="Brix"/>
</dbReference>
<evidence type="ECO:0000259" key="6">
    <source>
        <dbReference type="PROSITE" id="PS50833"/>
    </source>
</evidence>
<dbReference type="SMART" id="SM00879">
    <property type="entry name" value="Brix"/>
    <property type="match status" value="1"/>
</dbReference>
<dbReference type="PROSITE" id="PS50833">
    <property type="entry name" value="BRIX"/>
    <property type="match status" value="1"/>
</dbReference>
<accession>A0A1Q9CDE9</accession>
<proteinExistence type="inferred from homology"/>
<keyword evidence="3 4" id="KW-0539">Nucleus</keyword>
<feature type="region of interest" description="Disordered" evidence="5">
    <location>
        <begin position="717"/>
        <end position="748"/>
    </location>
</feature>
<dbReference type="GO" id="GO:0005730">
    <property type="term" value="C:nucleolus"/>
    <property type="evidence" value="ECO:0007669"/>
    <property type="project" value="UniProtKB-SubCell"/>
</dbReference>
<evidence type="ECO:0000313" key="8">
    <source>
        <dbReference type="Proteomes" id="UP000186817"/>
    </source>
</evidence>
<dbReference type="PANTHER" id="PTHR12728:SF0">
    <property type="entry name" value="RIBOSOME PRODUCTION FACTOR 2 HOMOLOG"/>
    <property type="match status" value="1"/>
</dbReference>
<evidence type="ECO:0000256" key="5">
    <source>
        <dbReference type="SAM" id="MobiDB-lite"/>
    </source>
</evidence>
<dbReference type="GO" id="GO:0000027">
    <property type="term" value="P:ribosomal large subunit assembly"/>
    <property type="evidence" value="ECO:0007669"/>
    <property type="project" value="InterPro"/>
</dbReference>
<dbReference type="OrthoDB" id="407658at2759"/>
<comment type="caution">
    <text evidence="7">The sequence shown here is derived from an EMBL/GenBank/DDBJ whole genome shotgun (WGS) entry which is preliminary data.</text>
</comment>
<dbReference type="Pfam" id="PF04427">
    <property type="entry name" value="Brix"/>
    <property type="match status" value="1"/>
</dbReference>